<dbReference type="EMBL" id="JAKKDV010000001">
    <property type="protein sequence ID" value="MCF7559720.1"/>
    <property type="molecule type" value="Genomic_DNA"/>
</dbReference>
<reference evidence="2 3" key="1">
    <citation type="submission" date="2022-01" db="EMBL/GenBank/DDBJ databases">
        <title>Draft genome sequence of Sabulilitoribacter multivorans KCTC 32326.</title>
        <authorList>
            <person name="Oh J.-S."/>
        </authorList>
    </citation>
    <scope>NUCLEOTIDE SEQUENCE [LARGE SCALE GENOMIC DNA]</scope>
    <source>
        <strain evidence="2 3">M-M16</strain>
    </source>
</reference>
<protein>
    <submittedName>
        <fullName evidence="2">Glutamate dehydrogenase</fullName>
    </submittedName>
</protein>
<comment type="caution">
    <text evidence="2">The sequence shown here is derived from an EMBL/GenBank/DDBJ whole genome shotgun (WGS) entry which is preliminary data.</text>
</comment>
<keyword evidence="3" id="KW-1185">Reference proteome</keyword>
<sequence length="276" mass="31869">MLNLKHLAYAFCMFVIAQTVNAQLGFSHEIGVIAGPVQFRSDFGSRNEGETNFGNMGIGVGIIHYINFSYRADCNCYTTDTYFNDHFKLRNEISWNKTKLNHLGQWVGPDNITPDADRLRAQSGVAKNLDIGTQIEFFPLSIRSFQAFGYRFAPFASLGVHYTFTSPEAYTTYGNGNVYDETNIYSFWYFDDSRLPPVPSGEVRQYPIDDSQFSLWSIVSSVGVRYKLDKLSDLMLDVRWQYYFSDWVDGLNHELSFNKKNDWLVWVNIGYIYYLD</sequence>
<dbReference type="NCBIfam" id="NF047659">
    <property type="entry name" value="THC0290_0291_fam"/>
    <property type="match status" value="1"/>
</dbReference>
<feature type="chain" id="PRO_5045915584" evidence="1">
    <location>
        <begin position="23"/>
        <end position="276"/>
    </location>
</feature>
<evidence type="ECO:0000313" key="2">
    <source>
        <dbReference type="EMBL" id="MCF7559720.1"/>
    </source>
</evidence>
<proteinExistence type="predicted"/>
<evidence type="ECO:0000313" key="3">
    <source>
        <dbReference type="Proteomes" id="UP001200022"/>
    </source>
</evidence>
<keyword evidence="1" id="KW-0732">Signal</keyword>
<organism evidence="2 3">
    <name type="scientific">Flaviramulus multivorans</name>
    <dbReference type="NCBI Taxonomy" id="1304750"/>
    <lineage>
        <taxon>Bacteria</taxon>
        <taxon>Pseudomonadati</taxon>
        <taxon>Bacteroidota</taxon>
        <taxon>Flavobacteriia</taxon>
        <taxon>Flavobacteriales</taxon>
        <taxon>Flavobacteriaceae</taxon>
        <taxon>Flaviramulus</taxon>
    </lineage>
</organism>
<gene>
    <name evidence="2" type="ORF">L3X39_03655</name>
</gene>
<accession>A0ABS9IHV3</accession>
<dbReference type="RefSeq" id="WP_237230386.1">
    <property type="nucleotide sequence ID" value="NZ_JAKKDV010000001.1"/>
</dbReference>
<name>A0ABS9IHV3_9FLAO</name>
<feature type="signal peptide" evidence="1">
    <location>
        <begin position="1"/>
        <end position="22"/>
    </location>
</feature>
<evidence type="ECO:0000256" key="1">
    <source>
        <dbReference type="SAM" id="SignalP"/>
    </source>
</evidence>
<dbReference type="Proteomes" id="UP001200022">
    <property type="component" value="Unassembled WGS sequence"/>
</dbReference>